<gene>
    <name evidence="3" type="ORF">NE237_016418</name>
</gene>
<name>A0A9Q0HIL8_9MAGN</name>
<feature type="transmembrane region" description="Helical" evidence="2">
    <location>
        <begin position="6"/>
        <end position="29"/>
    </location>
</feature>
<protein>
    <submittedName>
        <fullName evidence="3">Uncharacterized protein</fullName>
    </submittedName>
</protein>
<evidence type="ECO:0000313" key="3">
    <source>
        <dbReference type="EMBL" id="KAJ4964569.1"/>
    </source>
</evidence>
<keyword evidence="2" id="KW-0812">Transmembrane</keyword>
<dbReference type="EMBL" id="JAMYWD010000007">
    <property type="protein sequence ID" value="KAJ4964569.1"/>
    <property type="molecule type" value="Genomic_DNA"/>
</dbReference>
<sequence length="169" mass="19466">MKTIEMGVISISVILNPPFLVCFSMLFFFQRLVPSQFVNSMRVLNHHHVELERSLRSSKKTRDEVADDKKKANSEIARLKAELVIEKRRVKEKQARLKAELATEGKKSNEAISKNICLESKLTVLRETKKEIEKVLFEFKHQAQMDDLKVKNATWNAQELEANMPGKIG</sequence>
<dbReference type="Proteomes" id="UP001141806">
    <property type="component" value="Unassembled WGS sequence"/>
</dbReference>
<keyword evidence="2" id="KW-1133">Transmembrane helix</keyword>
<proteinExistence type="predicted"/>
<reference evidence="3" key="1">
    <citation type="journal article" date="2023" name="Plant J.">
        <title>The genome of the king protea, Protea cynaroides.</title>
        <authorList>
            <person name="Chang J."/>
            <person name="Duong T.A."/>
            <person name="Schoeman C."/>
            <person name="Ma X."/>
            <person name="Roodt D."/>
            <person name="Barker N."/>
            <person name="Li Z."/>
            <person name="Van de Peer Y."/>
            <person name="Mizrachi E."/>
        </authorList>
    </citation>
    <scope>NUCLEOTIDE SEQUENCE</scope>
    <source>
        <tissue evidence="3">Young leaves</tissue>
    </source>
</reference>
<keyword evidence="2" id="KW-0472">Membrane</keyword>
<comment type="caution">
    <text evidence="3">The sequence shown here is derived from an EMBL/GenBank/DDBJ whole genome shotgun (WGS) entry which is preliminary data.</text>
</comment>
<evidence type="ECO:0000256" key="1">
    <source>
        <dbReference type="SAM" id="Coils"/>
    </source>
</evidence>
<evidence type="ECO:0000313" key="4">
    <source>
        <dbReference type="Proteomes" id="UP001141806"/>
    </source>
</evidence>
<organism evidence="3 4">
    <name type="scientific">Protea cynaroides</name>
    <dbReference type="NCBI Taxonomy" id="273540"/>
    <lineage>
        <taxon>Eukaryota</taxon>
        <taxon>Viridiplantae</taxon>
        <taxon>Streptophyta</taxon>
        <taxon>Embryophyta</taxon>
        <taxon>Tracheophyta</taxon>
        <taxon>Spermatophyta</taxon>
        <taxon>Magnoliopsida</taxon>
        <taxon>Proteales</taxon>
        <taxon>Proteaceae</taxon>
        <taxon>Protea</taxon>
    </lineage>
</organism>
<evidence type="ECO:0000256" key="2">
    <source>
        <dbReference type="SAM" id="Phobius"/>
    </source>
</evidence>
<keyword evidence="4" id="KW-1185">Reference proteome</keyword>
<keyword evidence="1" id="KW-0175">Coiled coil</keyword>
<accession>A0A9Q0HIL8</accession>
<feature type="coiled-coil region" evidence="1">
    <location>
        <begin position="62"/>
        <end position="100"/>
    </location>
</feature>
<dbReference type="AlphaFoldDB" id="A0A9Q0HIL8"/>